<reference evidence="1" key="1">
    <citation type="submission" date="2019-03" db="EMBL/GenBank/DDBJ databases">
        <title>Single cell metagenomics reveals metabolic interactions within the superorganism composed of flagellate Streblomastix strix and complex community of Bacteroidetes bacteria on its surface.</title>
        <authorList>
            <person name="Treitli S.C."/>
            <person name="Kolisko M."/>
            <person name="Husnik F."/>
            <person name="Keeling P."/>
            <person name="Hampl V."/>
        </authorList>
    </citation>
    <scope>NUCLEOTIDE SEQUENCE</scope>
    <source>
        <strain evidence="1">STM</strain>
    </source>
</reference>
<evidence type="ECO:0000313" key="1">
    <source>
        <dbReference type="EMBL" id="KAA6324544.1"/>
    </source>
</evidence>
<name>A0A5J4QTV9_9ZZZZ</name>
<sequence length="29" mass="3677">MKEIKIYFTDFWSSFVVEESFIYQYLSLY</sequence>
<comment type="caution">
    <text evidence="1">The sequence shown here is derived from an EMBL/GenBank/DDBJ whole genome shotgun (WGS) entry which is preliminary data.</text>
</comment>
<accession>A0A5J4QTV9</accession>
<dbReference type="AlphaFoldDB" id="A0A5J4QTV9"/>
<proteinExistence type="predicted"/>
<dbReference type="EMBL" id="SNRY01002549">
    <property type="protein sequence ID" value="KAA6324544.1"/>
    <property type="molecule type" value="Genomic_DNA"/>
</dbReference>
<feature type="non-terminal residue" evidence="1">
    <location>
        <position position="29"/>
    </location>
</feature>
<protein>
    <submittedName>
        <fullName evidence="1">Uncharacterized protein</fullName>
    </submittedName>
</protein>
<gene>
    <name evidence="1" type="ORF">EZS27_026136</name>
</gene>
<organism evidence="1">
    <name type="scientific">termite gut metagenome</name>
    <dbReference type="NCBI Taxonomy" id="433724"/>
    <lineage>
        <taxon>unclassified sequences</taxon>
        <taxon>metagenomes</taxon>
        <taxon>organismal metagenomes</taxon>
    </lineage>
</organism>